<reference evidence="2" key="1">
    <citation type="submission" date="2021-06" db="EMBL/GenBank/DDBJ databases">
        <authorList>
            <person name="Kallberg Y."/>
            <person name="Tangrot J."/>
            <person name="Rosling A."/>
        </authorList>
    </citation>
    <scope>NUCLEOTIDE SEQUENCE</scope>
    <source>
        <strain evidence="2">CL551</strain>
    </source>
</reference>
<name>A0A9N9G2E8_9GLOM</name>
<evidence type="ECO:0000256" key="1">
    <source>
        <dbReference type="SAM" id="MobiDB-lite"/>
    </source>
</evidence>
<proteinExistence type="predicted"/>
<organism evidence="2 3">
    <name type="scientific">Acaulospora morrowiae</name>
    <dbReference type="NCBI Taxonomy" id="94023"/>
    <lineage>
        <taxon>Eukaryota</taxon>
        <taxon>Fungi</taxon>
        <taxon>Fungi incertae sedis</taxon>
        <taxon>Mucoromycota</taxon>
        <taxon>Glomeromycotina</taxon>
        <taxon>Glomeromycetes</taxon>
        <taxon>Diversisporales</taxon>
        <taxon>Acaulosporaceae</taxon>
        <taxon>Acaulospora</taxon>
    </lineage>
</organism>
<evidence type="ECO:0000313" key="3">
    <source>
        <dbReference type="Proteomes" id="UP000789342"/>
    </source>
</evidence>
<sequence>PDIRTEEKGPYKEKSEKEQTKEGKPKDVERKPRYTCELDLPY</sequence>
<accession>A0A9N9G2E8</accession>
<feature type="non-terminal residue" evidence="2">
    <location>
        <position position="42"/>
    </location>
</feature>
<dbReference type="EMBL" id="CAJVPV010004402">
    <property type="protein sequence ID" value="CAG8572687.1"/>
    <property type="molecule type" value="Genomic_DNA"/>
</dbReference>
<dbReference type="Proteomes" id="UP000789342">
    <property type="component" value="Unassembled WGS sequence"/>
</dbReference>
<evidence type="ECO:0000313" key="2">
    <source>
        <dbReference type="EMBL" id="CAG8572687.1"/>
    </source>
</evidence>
<feature type="compositionally biased region" description="Basic and acidic residues" evidence="1">
    <location>
        <begin position="1"/>
        <end position="36"/>
    </location>
</feature>
<keyword evidence="3" id="KW-1185">Reference proteome</keyword>
<feature type="region of interest" description="Disordered" evidence="1">
    <location>
        <begin position="1"/>
        <end position="42"/>
    </location>
</feature>
<comment type="caution">
    <text evidence="2">The sequence shown here is derived from an EMBL/GenBank/DDBJ whole genome shotgun (WGS) entry which is preliminary data.</text>
</comment>
<protein>
    <submittedName>
        <fullName evidence="2">9014_t:CDS:1</fullName>
    </submittedName>
</protein>
<dbReference type="AlphaFoldDB" id="A0A9N9G2E8"/>
<gene>
    <name evidence="2" type="ORF">AMORRO_LOCUS6545</name>
</gene>